<dbReference type="AlphaFoldDB" id="A0A0C9T7J8"/>
<dbReference type="EMBL" id="KN832568">
    <property type="protein sequence ID" value="KII85314.1"/>
    <property type="molecule type" value="Genomic_DNA"/>
</dbReference>
<organism evidence="1 2">
    <name type="scientific">Plicaturopsis crispa FD-325 SS-3</name>
    <dbReference type="NCBI Taxonomy" id="944288"/>
    <lineage>
        <taxon>Eukaryota</taxon>
        <taxon>Fungi</taxon>
        <taxon>Dikarya</taxon>
        <taxon>Basidiomycota</taxon>
        <taxon>Agaricomycotina</taxon>
        <taxon>Agaricomycetes</taxon>
        <taxon>Agaricomycetidae</taxon>
        <taxon>Amylocorticiales</taxon>
        <taxon>Amylocorticiaceae</taxon>
        <taxon>Plicatura</taxon>
        <taxon>Plicaturopsis crispa</taxon>
    </lineage>
</organism>
<dbReference type="HOGENOM" id="CLU_1525800_0_0_1"/>
<reference evidence="1 2" key="1">
    <citation type="submission" date="2014-06" db="EMBL/GenBank/DDBJ databases">
        <title>Evolutionary Origins and Diversification of the Mycorrhizal Mutualists.</title>
        <authorList>
            <consortium name="DOE Joint Genome Institute"/>
            <consortium name="Mycorrhizal Genomics Consortium"/>
            <person name="Kohler A."/>
            <person name="Kuo A."/>
            <person name="Nagy L.G."/>
            <person name="Floudas D."/>
            <person name="Copeland A."/>
            <person name="Barry K.W."/>
            <person name="Cichocki N."/>
            <person name="Veneault-Fourrey C."/>
            <person name="LaButti K."/>
            <person name="Lindquist E.A."/>
            <person name="Lipzen A."/>
            <person name="Lundell T."/>
            <person name="Morin E."/>
            <person name="Murat C."/>
            <person name="Riley R."/>
            <person name="Ohm R."/>
            <person name="Sun H."/>
            <person name="Tunlid A."/>
            <person name="Henrissat B."/>
            <person name="Grigoriev I.V."/>
            <person name="Hibbett D.S."/>
            <person name="Martin F."/>
        </authorList>
    </citation>
    <scope>NUCLEOTIDE SEQUENCE [LARGE SCALE GENOMIC DNA]</scope>
    <source>
        <strain evidence="1 2">FD-325 SS-3</strain>
    </source>
</reference>
<name>A0A0C9T7J8_PLICR</name>
<proteinExistence type="predicted"/>
<evidence type="ECO:0000313" key="2">
    <source>
        <dbReference type="Proteomes" id="UP000053263"/>
    </source>
</evidence>
<gene>
    <name evidence="1" type="ORF">PLICRDRAFT_339377</name>
</gene>
<dbReference type="Proteomes" id="UP000053263">
    <property type="component" value="Unassembled WGS sequence"/>
</dbReference>
<keyword evidence="2" id="KW-1185">Reference proteome</keyword>
<accession>A0A0C9T7J8</accession>
<protein>
    <submittedName>
        <fullName evidence="1">Uncharacterized protein</fullName>
    </submittedName>
</protein>
<sequence length="176" mass="19626">MVSRHANGEQVRRCEADEYCRAEKQCPDNILRTTQILGRLAVNAQRMVVQCAKGLHNAYARAPLTERSQSGNFGKSRIRKDCTADSHYLSMSTIISKSRKIRKIEATHGPIAARLCVSVFRLPSKKERVGWSVILEVTAICSSRSRARYGGSSSMVRNPRVRIGTSFLPGTFLRDG</sequence>
<evidence type="ECO:0000313" key="1">
    <source>
        <dbReference type="EMBL" id="KII85314.1"/>
    </source>
</evidence>